<dbReference type="PANTHER" id="PTHR36760:SF1">
    <property type="entry name" value="ACIDIC LEUCINE-RICH NUCLEAR PHOSPHOPROTEIN 32 FAMILY B PROTEIN"/>
    <property type="match status" value="1"/>
</dbReference>
<evidence type="ECO:0000256" key="2">
    <source>
        <dbReference type="SAM" id="Phobius"/>
    </source>
</evidence>
<proteinExistence type="predicted"/>
<evidence type="ECO:0000313" key="3">
    <source>
        <dbReference type="EMBL" id="PKU77561.1"/>
    </source>
</evidence>
<dbReference type="Proteomes" id="UP000233837">
    <property type="component" value="Unassembled WGS sequence"/>
</dbReference>
<feature type="region of interest" description="Disordered" evidence="1">
    <location>
        <begin position="160"/>
        <end position="211"/>
    </location>
</feature>
<keyword evidence="2" id="KW-0812">Transmembrane</keyword>
<dbReference type="OrthoDB" id="1939140at2759"/>
<dbReference type="PANTHER" id="PTHR36760">
    <property type="entry name" value="ACIDIC LEUCINE-RICH NUCLEAR PHOSPHOPROTEIN 32 FAMILY B PROTEIN"/>
    <property type="match status" value="1"/>
</dbReference>
<reference evidence="3 4" key="1">
    <citation type="journal article" date="2016" name="Sci. Rep.">
        <title>The Dendrobium catenatum Lindl. genome sequence provides insights into polysaccharide synthase, floral development and adaptive evolution.</title>
        <authorList>
            <person name="Zhang G.Q."/>
            <person name="Xu Q."/>
            <person name="Bian C."/>
            <person name="Tsai W.C."/>
            <person name="Yeh C.M."/>
            <person name="Liu K.W."/>
            <person name="Yoshida K."/>
            <person name="Zhang L.S."/>
            <person name="Chang S.B."/>
            <person name="Chen F."/>
            <person name="Shi Y."/>
            <person name="Su Y.Y."/>
            <person name="Zhang Y.Q."/>
            <person name="Chen L.J."/>
            <person name="Yin Y."/>
            <person name="Lin M."/>
            <person name="Huang H."/>
            <person name="Deng H."/>
            <person name="Wang Z.W."/>
            <person name="Zhu S.L."/>
            <person name="Zhao X."/>
            <person name="Deng C."/>
            <person name="Niu S.C."/>
            <person name="Huang J."/>
            <person name="Wang M."/>
            <person name="Liu G.H."/>
            <person name="Yang H.J."/>
            <person name="Xiao X.J."/>
            <person name="Hsiao Y.Y."/>
            <person name="Wu W.L."/>
            <person name="Chen Y.Y."/>
            <person name="Mitsuda N."/>
            <person name="Ohme-Takagi M."/>
            <person name="Luo Y.B."/>
            <person name="Van de Peer Y."/>
            <person name="Liu Z.J."/>
        </authorList>
    </citation>
    <scope>NUCLEOTIDE SEQUENCE [LARGE SCALE GENOMIC DNA]</scope>
    <source>
        <tissue evidence="3">The whole plant</tissue>
    </source>
</reference>
<feature type="transmembrane region" description="Helical" evidence="2">
    <location>
        <begin position="21"/>
        <end position="41"/>
    </location>
</feature>
<sequence length="343" mass="39056">MKHLCSTDNLPSLFTLLLHDLLSLSFFLISHPLILAYLLLLSPYLLKLLFFLYPLLFSTFLLLLALLTVTFHLHDSPAASPEFPVTTCSAVLNFLRAELVADEAKCGLIEQICSIVFVDSQLCSYQMEPNDDFSSGNQINQPESFSQNCNLLEDAKHKEDRADNLSEKTEEKNCSDHKHLKEEESNAKTILQSRKEHSRRPSEILQRDGSMRKDKEWKRTLACKLFEERMTYKLCEERKVVEGAEEMDLLWEAYEIDAGKSEKLNRKEKDTKKAVQAKVKEEEEDDDDDAEEGISGQLCCLQALKLSAGKMNLGVGRPSLVKISMALKGMAVFHRAGRRKKNH</sequence>
<gene>
    <name evidence="3" type="ORF">MA16_Dca013682</name>
</gene>
<protein>
    <submittedName>
        <fullName evidence="3">Uncharacterized protein</fullName>
    </submittedName>
</protein>
<feature type="compositionally biased region" description="Basic and acidic residues" evidence="1">
    <location>
        <begin position="193"/>
        <end position="211"/>
    </location>
</feature>
<evidence type="ECO:0000256" key="1">
    <source>
        <dbReference type="SAM" id="MobiDB-lite"/>
    </source>
</evidence>
<feature type="compositionally biased region" description="Basic and acidic residues" evidence="1">
    <location>
        <begin position="160"/>
        <end position="186"/>
    </location>
</feature>
<dbReference type="EMBL" id="KZ502492">
    <property type="protein sequence ID" value="PKU77561.1"/>
    <property type="molecule type" value="Genomic_DNA"/>
</dbReference>
<keyword evidence="2" id="KW-1133">Transmembrane helix</keyword>
<feature type="transmembrane region" description="Helical" evidence="2">
    <location>
        <begin position="48"/>
        <end position="73"/>
    </location>
</feature>
<evidence type="ECO:0000313" key="4">
    <source>
        <dbReference type="Proteomes" id="UP000233837"/>
    </source>
</evidence>
<name>A0A2I0WPJ3_9ASPA</name>
<dbReference type="AlphaFoldDB" id="A0A2I0WPJ3"/>
<reference evidence="3 4" key="2">
    <citation type="journal article" date="2017" name="Nature">
        <title>The Apostasia genome and the evolution of orchids.</title>
        <authorList>
            <person name="Zhang G.Q."/>
            <person name="Liu K.W."/>
            <person name="Li Z."/>
            <person name="Lohaus R."/>
            <person name="Hsiao Y.Y."/>
            <person name="Niu S.C."/>
            <person name="Wang J.Y."/>
            <person name="Lin Y.C."/>
            <person name="Xu Q."/>
            <person name="Chen L.J."/>
            <person name="Yoshida K."/>
            <person name="Fujiwara S."/>
            <person name="Wang Z.W."/>
            <person name="Zhang Y.Q."/>
            <person name="Mitsuda N."/>
            <person name="Wang M."/>
            <person name="Liu G.H."/>
            <person name="Pecoraro L."/>
            <person name="Huang H.X."/>
            <person name="Xiao X.J."/>
            <person name="Lin M."/>
            <person name="Wu X.Y."/>
            <person name="Wu W.L."/>
            <person name="Chen Y.Y."/>
            <person name="Chang S.B."/>
            <person name="Sakamoto S."/>
            <person name="Ohme-Takagi M."/>
            <person name="Yagi M."/>
            <person name="Zeng S.J."/>
            <person name="Shen C.Y."/>
            <person name="Yeh C.M."/>
            <person name="Luo Y.B."/>
            <person name="Tsai W.C."/>
            <person name="Van de Peer Y."/>
            <person name="Liu Z.J."/>
        </authorList>
    </citation>
    <scope>NUCLEOTIDE SEQUENCE [LARGE SCALE GENOMIC DNA]</scope>
    <source>
        <tissue evidence="3">The whole plant</tissue>
    </source>
</reference>
<accession>A0A2I0WPJ3</accession>
<keyword evidence="2" id="KW-0472">Membrane</keyword>
<keyword evidence="4" id="KW-1185">Reference proteome</keyword>
<organism evidence="3 4">
    <name type="scientific">Dendrobium catenatum</name>
    <dbReference type="NCBI Taxonomy" id="906689"/>
    <lineage>
        <taxon>Eukaryota</taxon>
        <taxon>Viridiplantae</taxon>
        <taxon>Streptophyta</taxon>
        <taxon>Embryophyta</taxon>
        <taxon>Tracheophyta</taxon>
        <taxon>Spermatophyta</taxon>
        <taxon>Magnoliopsida</taxon>
        <taxon>Liliopsida</taxon>
        <taxon>Asparagales</taxon>
        <taxon>Orchidaceae</taxon>
        <taxon>Epidendroideae</taxon>
        <taxon>Malaxideae</taxon>
        <taxon>Dendrobiinae</taxon>
        <taxon>Dendrobium</taxon>
    </lineage>
</organism>